<evidence type="ECO:0000256" key="1">
    <source>
        <dbReference type="SAM" id="MobiDB-lite"/>
    </source>
</evidence>
<sequence>MSWGRWRQASASEEEEKGWEPEFHPSSSSAASRTSTGVLSGPGEERPNVVMRNQRRLMGQGKSDEQPPYEELIVLIASMAAERAQARNMQQTIQNLTQAILQATQGGGNREAGDLHQNFRNMDPPRFEGSTDPDVAEHWVKVVMRNQRRLMGQGKSDEQPPYEELIV</sequence>
<organism evidence="2 3">
    <name type="scientific">Colocasia esculenta</name>
    <name type="common">Wild taro</name>
    <name type="synonym">Arum esculentum</name>
    <dbReference type="NCBI Taxonomy" id="4460"/>
    <lineage>
        <taxon>Eukaryota</taxon>
        <taxon>Viridiplantae</taxon>
        <taxon>Streptophyta</taxon>
        <taxon>Embryophyta</taxon>
        <taxon>Tracheophyta</taxon>
        <taxon>Spermatophyta</taxon>
        <taxon>Magnoliopsida</taxon>
        <taxon>Liliopsida</taxon>
        <taxon>Araceae</taxon>
        <taxon>Aroideae</taxon>
        <taxon>Colocasieae</taxon>
        <taxon>Colocasia</taxon>
    </lineage>
</organism>
<evidence type="ECO:0000313" key="3">
    <source>
        <dbReference type="Proteomes" id="UP000652761"/>
    </source>
</evidence>
<feature type="compositionally biased region" description="Low complexity" evidence="1">
    <location>
        <begin position="26"/>
        <end position="36"/>
    </location>
</feature>
<protein>
    <submittedName>
        <fullName evidence="2">Uncharacterized protein</fullName>
    </submittedName>
</protein>
<evidence type="ECO:0000313" key="2">
    <source>
        <dbReference type="EMBL" id="MQM18822.1"/>
    </source>
</evidence>
<dbReference type="EMBL" id="NMUH01008462">
    <property type="protein sequence ID" value="MQM18822.1"/>
    <property type="molecule type" value="Genomic_DNA"/>
</dbReference>
<reference evidence="2" key="1">
    <citation type="submission" date="2017-07" db="EMBL/GenBank/DDBJ databases">
        <title>Taro Niue Genome Assembly and Annotation.</title>
        <authorList>
            <person name="Atibalentja N."/>
            <person name="Keating K."/>
            <person name="Fields C.J."/>
        </authorList>
    </citation>
    <scope>NUCLEOTIDE SEQUENCE</scope>
    <source>
        <strain evidence="2">Niue_2</strain>
        <tissue evidence="2">Leaf</tissue>
    </source>
</reference>
<dbReference type="Proteomes" id="UP000652761">
    <property type="component" value="Unassembled WGS sequence"/>
</dbReference>
<name>A0A843XHU4_COLES</name>
<keyword evidence="3" id="KW-1185">Reference proteome</keyword>
<comment type="caution">
    <text evidence="2">The sequence shown here is derived from an EMBL/GenBank/DDBJ whole genome shotgun (WGS) entry which is preliminary data.</text>
</comment>
<accession>A0A843XHU4</accession>
<dbReference type="AlphaFoldDB" id="A0A843XHU4"/>
<proteinExistence type="predicted"/>
<dbReference type="OrthoDB" id="1306017at2759"/>
<feature type="region of interest" description="Disordered" evidence="1">
    <location>
        <begin position="1"/>
        <end position="66"/>
    </location>
</feature>
<gene>
    <name evidence="2" type="ORF">Taro_051819</name>
</gene>